<evidence type="ECO:0000256" key="1">
    <source>
        <dbReference type="ARBA" id="ARBA00022722"/>
    </source>
</evidence>
<dbReference type="PANTHER" id="PTHR34353:SF3">
    <property type="entry name" value="CRISPR-ASSOCIATED ENDONUCLEASE CAS1"/>
    <property type="match status" value="1"/>
</dbReference>
<gene>
    <name evidence="9" type="primary">cas1e</name>
    <name evidence="8" type="synonym">cas1</name>
    <name evidence="9" type="ORF">RM423_01475</name>
</gene>
<evidence type="ECO:0000256" key="4">
    <source>
        <dbReference type="ARBA" id="ARBA00022801"/>
    </source>
</evidence>
<dbReference type="InterPro" id="IPR033641">
    <property type="entry name" value="Cas1_I-E"/>
</dbReference>
<keyword evidence="5 8" id="KW-0460">Magnesium</keyword>
<comment type="caution">
    <text evidence="9">The sequence shown here is derived from an EMBL/GenBank/DDBJ whole genome shotgun (WGS) entry which is preliminary data.</text>
</comment>
<dbReference type="PANTHER" id="PTHR34353">
    <property type="entry name" value="CRISPR-ASSOCIATED ENDONUCLEASE CAS1 1"/>
    <property type="match status" value="1"/>
</dbReference>
<name>A0ABU2J6E1_9ACTN</name>
<dbReference type="GO" id="GO:0004519">
    <property type="term" value="F:endonuclease activity"/>
    <property type="evidence" value="ECO:0007669"/>
    <property type="project" value="UniProtKB-KW"/>
</dbReference>
<dbReference type="InterPro" id="IPR019851">
    <property type="entry name" value="CRISPR-assoc_Cas1_ECOLI"/>
</dbReference>
<evidence type="ECO:0000313" key="10">
    <source>
        <dbReference type="Proteomes" id="UP001183176"/>
    </source>
</evidence>
<proteinExistence type="inferred from homology"/>
<keyword evidence="10" id="KW-1185">Reference proteome</keyword>
<evidence type="ECO:0000256" key="3">
    <source>
        <dbReference type="ARBA" id="ARBA00022759"/>
    </source>
</evidence>
<keyword evidence="6 8" id="KW-0051">Antiviral defense</keyword>
<comment type="function">
    <text evidence="8">CRISPR (clustered regularly interspaced short palindromic repeat), is an adaptive immune system that provides protection against mobile genetic elements (viruses, transposable elements and conjugative plasmids). CRISPR clusters contain spacers, sequences complementary to antecedent mobile elements, and target invading nucleic acids. CRISPR clusters are transcribed and processed into CRISPR RNA (crRNA). Acts as a dsDNA endonuclease. Involved in the integration of spacer DNA into the CRISPR cassette.</text>
</comment>
<dbReference type="NCBIfam" id="TIGR03638">
    <property type="entry name" value="cas1_ECOLI"/>
    <property type="match status" value="1"/>
</dbReference>
<feature type="binding site" evidence="8">
    <location>
        <position position="214"/>
    </location>
    <ligand>
        <name>Mn(2+)</name>
        <dbReference type="ChEBI" id="CHEBI:29035"/>
    </ligand>
</feature>
<dbReference type="InterPro" id="IPR050646">
    <property type="entry name" value="Cas1"/>
</dbReference>
<comment type="subunit">
    <text evidence="8">Homodimer, forms a heterotetramer with a Cas2 homodimer.</text>
</comment>
<keyword evidence="8" id="KW-0464">Manganese</keyword>
<dbReference type="Proteomes" id="UP001183176">
    <property type="component" value="Unassembled WGS sequence"/>
</dbReference>
<organism evidence="9 10">
    <name type="scientific">Jatrophihabitans lederbergiae</name>
    <dbReference type="NCBI Taxonomy" id="3075547"/>
    <lineage>
        <taxon>Bacteria</taxon>
        <taxon>Bacillati</taxon>
        <taxon>Actinomycetota</taxon>
        <taxon>Actinomycetes</taxon>
        <taxon>Jatrophihabitantales</taxon>
        <taxon>Jatrophihabitantaceae</taxon>
        <taxon>Jatrophihabitans</taxon>
    </lineage>
</organism>
<dbReference type="NCBIfam" id="TIGR00287">
    <property type="entry name" value="cas1"/>
    <property type="match status" value="1"/>
</dbReference>
<dbReference type="InterPro" id="IPR002729">
    <property type="entry name" value="CRISPR-assoc_Cas1"/>
</dbReference>
<feature type="binding site" evidence="8">
    <location>
        <position position="147"/>
    </location>
    <ligand>
        <name>Mn(2+)</name>
        <dbReference type="ChEBI" id="CHEBI:29035"/>
    </ligand>
</feature>
<keyword evidence="7 8" id="KW-0238">DNA-binding</keyword>
<dbReference type="Gene3D" id="1.20.120.920">
    <property type="entry name" value="CRISPR-associated endonuclease Cas1, C-terminal domain"/>
    <property type="match status" value="1"/>
</dbReference>
<evidence type="ECO:0000256" key="2">
    <source>
        <dbReference type="ARBA" id="ARBA00022723"/>
    </source>
</evidence>
<reference evidence="10" key="1">
    <citation type="submission" date="2023-07" db="EMBL/GenBank/DDBJ databases">
        <title>30 novel species of actinomycetes from the DSMZ collection.</title>
        <authorList>
            <person name="Nouioui I."/>
        </authorList>
    </citation>
    <scope>NUCLEOTIDE SEQUENCE [LARGE SCALE GENOMIC DNA]</scope>
    <source>
        <strain evidence="10">DSM 44399</strain>
    </source>
</reference>
<evidence type="ECO:0000256" key="6">
    <source>
        <dbReference type="ARBA" id="ARBA00023118"/>
    </source>
</evidence>
<dbReference type="Gene3D" id="3.100.10.20">
    <property type="entry name" value="CRISPR-associated endonuclease Cas1, N-terminal domain"/>
    <property type="match status" value="1"/>
</dbReference>
<dbReference type="EMBL" id="JAVREH010000002">
    <property type="protein sequence ID" value="MDT0260059.1"/>
    <property type="molecule type" value="Genomic_DNA"/>
</dbReference>
<dbReference type="HAMAP" id="MF_01470">
    <property type="entry name" value="Cas1"/>
    <property type="match status" value="1"/>
</dbReference>
<keyword evidence="1 8" id="KW-0540">Nuclease</keyword>
<accession>A0ABU2J6E1</accession>
<comment type="similarity">
    <text evidence="8">Belongs to the CRISPR-associated endonuclease Cas1 family.</text>
</comment>
<feature type="binding site" evidence="8">
    <location>
        <position position="227"/>
    </location>
    <ligand>
        <name>Mn(2+)</name>
        <dbReference type="ChEBI" id="CHEBI:29035"/>
    </ligand>
</feature>
<sequence length="328" mass="36049">MKRLPGQAPASLPELIRAQDRISFLYVERCSLSREDNAITVTDARGTAHVPATAIASLLIGPGTSVTHQTMVLMADSGTVAVWVGERGVRYYAHGRSMASQTSLLDAQARLVSNRNERLDVARKMYGLRFPGEDVSRMTMQQLRGREGVRVQRLYRYHAERSGVSWGKRSYDRESWDNADPINQALSAANSCLYGATQAVIVSLGCSPGLGFVHTGHEKSLVYDIADLYKAETSIPVAFDLVAAGPDPDSLPALVRKAMRESMVEAKLMKRCITDIKFLLGVDVADDGPDVLYLWDDQEQTVAAGVVYLDPSTDYATEFKEGEKPWSS</sequence>
<comment type="cofactor">
    <cofactor evidence="8">
        <name>Mg(2+)</name>
        <dbReference type="ChEBI" id="CHEBI:18420"/>
    </cofactor>
    <cofactor evidence="8">
        <name>Mn(2+)</name>
        <dbReference type="ChEBI" id="CHEBI:29035"/>
    </cofactor>
</comment>
<protein>
    <recommendedName>
        <fullName evidence="8">CRISPR-associated endonuclease Cas1</fullName>
        <ecNumber evidence="8">3.1.-.-</ecNumber>
    </recommendedName>
</protein>
<dbReference type="CDD" id="cd09719">
    <property type="entry name" value="Cas1_I-E"/>
    <property type="match status" value="1"/>
</dbReference>
<keyword evidence="2 8" id="KW-0479">Metal-binding</keyword>
<dbReference type="EC" id="3.1.-.-" evidence="8"/>
<dbReference type="RefSeq" id="WP_311421221.1">
    <property type="nucleotide sequence ID" value="NZ_JAVREH010000002.1"/>
</dbReference>
<evidence type="ECO:0000256" key="7">
    <source>
        <dbReference type="ARBA" id="ARBA00023125"/>
    </source>
</evidence>
<dbReference type="InterPro" id="IPR042206">
    <property type="entry name" value="CRISPR-assoc_Cas1_C"/>
</dbReference>
<evidence type="ECO:0000256" key="8">
    <source>
        <dbReference type="HAMAP-Rule" id="MF_01470"/>
    </source>
</evidence>
<dbReference type="InterPro" id="IPR042211">
    <property type="entry name" value="CRISPR-assoc_Cas1_N"/>
</dbReference>
<dbReference type="Pfam" id="PF01867">
    <property type="entry name" value="Cas_Cas1"/>
    <property type="match status" value="2"/>
</dbReference>
<keyword evidence="4 8" id="KW-0378">Hydrolase</keyword>
<evidence type="ECO:0000313" key="9">
    <source>
        <dbReference type="EMBL" id="MDT0260059.1"/>
    </source>
</evidence>
<keyword evidence="3 8" id="KW-0255">Endonuclease</keyword>
<evidence type="ECO:0000256" key="5">
    <source>
        <dbReference type="ARBA" id="ARBA00022842"/>
    </source>
</evidence>